<sequence>MKQKWKNKEMFQYIISKDNFKLCFLFAICISVYGGAILVTNTQNVFSAFLLSFSFPIFQILFFALFFYNTYMTLTIVNRDLHNYIYRLGSKANYINSSIRLSILSNLYLLLLFLLMFLTAYNFLGPGISFNGEIDLGYFFFFFFRYFMIWILTCIILSYLYLISKVKLSYVFSCVFLVAILGYSYLLVPYQYLFFPGSLLDAYAQFPSFSIQLILSISFIIVLIMVLFLLYFYSRKNKGFDIV</sequence>
<feature type="transmembrane region" description="Helical" evidence="1">
    <location>
        <begin position="168"/>
        <end position="188"/>
    </location>
</feature>
<comment type="caution">
    <text evidence="2">The sequence shown here is derived from an EMBL/GenBank/DDBJ whole genome shotgun (WGS) entry which is preliminary data.</text>
</comment>
<evidence type="ECO:0000313" key="3">
    <source>
        <dbReference type="Proteomes" id="UP000886725"/>
    </source>
</evidence>
<accession>A0A9D0YZH0</accession>
<protein>
    <recommendedName>
        <fullName evidence="4">ABC transporter permease</fullName>
    </recommendedName>
</protein>
<feature type="transmembrane region" description="Helical" evidence="1">
    <location>
        <begin position="20"/>
        <end position="39"/>
    </location>
</feature>
<dbReference type="AlphaFoldDB" id="A0A9D0YZH0"/>
<feature type="transmembrane region" description="Helical" evidence="1">
    <location>
        <begin position="45"/>
        <end position="68"/>
    </location>
</feature>
<proteinExistence type="predicted"/>
<evidence type="ECO:0000256" key="1">
    <source>
        <dbReference type="SAM" id="Phobius"/>
    </source>
</evidence>
<keyword evidence="1" id="KW-0812">Transmembrane</keyword>
<evidence type="ECO:0008006" key="4">
    <source>
        <dbReference type="Google" id="ProtNLM"/>
    </source>
</evidence>
<keyword evidence="1" id="KW-1133">Transmembrane helix</keyword>
<gene>
    <name evidence="2" type="ORF">IAC85_03645</name>
</gene>
<reference evidence="2" key="2">
    <citation type="journal article" date="2021" name="PeerJ">
        <title>Extensive microbial diversity within the chicken gut microbiome revealed by metagenomics and culture.</title>
        <authorList>
            <person name="Gilroy R."/>
            <person name="Ravi A."/>
            <person name="Getino M."/>
            <person name="Pursley I."/>
            <person name="Horton D.L."/>
            <person name="Alikhan N.F."/>
            <person name="Baker D."/>
            <person name="Gharbi K."/>
            <person name="Hall N."/>
            <person name="Watson M."/>
            <person name="Adriaenssens E.M."/>
            <person name="Foster-Nyarko E."/>
            <person name="Jarju S."/>
            <person name="Secka A."/>
            <person name="Antonio M."/>
            <person name="Oren A."/>
            <person name="Chaudhuri R.R."/>
            <person name="La Ragione R."/>
            <person name="Hildebrand F."/>
            <person name="Pallen M.J."/>
        </authorList>
    </citation>
    <scope>NUCLEOTIDE SEQUENCE</scope>
    <source>
        <strain evidence="2">CHK165-10780</strain>
    </source>
</reference>
<feature type="transmembrane region" description="Helical" evidence="1">
    <location>
        <begin position="107"/>
        <end position="124"/>
    </location>
</feature>
<name>A0A9D0YZH0_9FIRM</name>
<organism evidence="2 3">
    <name type="scientific">Candidatus Faecenecus gallistercoris</name>
    <dbReference type="NCBI Taxonomy" id="2840793"/>
    <lineage>
        <taxon>Bacteria</taxon>
        <taxon>Bacillati</taxon>
        <taxon>Bacillota</taxon>
        <taxon>Bacillota incertae sedis</taxon>
        <taxon>Candidatus Faecenecus</taxon>
    </lineage>
</organism>
<dbReference type="EMBL" id="DVFU01000069">
    <property type="protein sequence ID" value="HIQ64812.1"/>
    <property type="molecule type" value="Genomic_DNA"/>
</dbReference>
<dbReference type="Proteomes" id="UP000886725">
    <property type="component" value="Unassembled WGS sequence"/>
</dbReference>
<evidence type="ECO:0000313" key="2">
    <source>
        <dbReference type="EMBL" id="HIQ64812.1"/>
    </source>
</evidence>
<feature type="transmembrane region" description="Helical" evidence="1">
    <location>
        <begin position="208"/>
        <end position="233"/>
    </location>
</feature>
<feature type="transmembrane region" description="Helical" evidence="1">
    <location>
        <begin position="136"/>
        <end position="161"/>
    </location>
</feature>
<reference evidence="2" key="1">
    <citation type="submission" date="2020-10" db="EMBL/GenBank/DDBJ databases">
        <authorList>
            <person name="Gilroy R."/>
        </authorList>
    </citation>
    <scope>NUCLEOTIDE SEQUENCE</scope>
    <source>
        <strain evidence="2">CHK165-10780</strain>
    </source>
</reference>
<keyword evidence="1" id="KW-0472">Membrane</keyword>